<comment type="similarity">
    <text evidence="1">Belongs to the FGGY kinase family.</text>
</comment>
<evidence type="ECO:0000256" key="2">
    <source>
        <dbReference type="ARBA" id="ARBA00022679"/>
    </source>
</evidence>
<dbReference type="InterPro" id="IPR050406">
    <property type="entry name" value="FGGY_Carb_Kinase"/>
</dbReference>
<dbReference type="InterPro" id="IPR018484">
    <property type="entry name" value="FGGY_N"/>
</dbReference>
<dbReference type="EMBL" id="VWLB01000062">
    <property type="protein sequence ID" value="KAA3922687.1"/>
    <property type="molecule type" value="Genomic_DNA"/>
</dbReference>
<protein>
    <submittedName>
        <fullName evidence="6 9">Carbohydrate kinase</fullName>
    </submittedName>
</protein>
<feature type="domain" description="Carbohydrate kinase FGGY C-terminal" evidence="5">
    <location>
        <begin position="259"/>
        <end position="442"/>
    </location>
</feature>
<dbReference type="InterPro" id="IPR043129">
    <property type="entry name" value="ATPase_NBD"/>
</dbReference>
<evidence type="ECO:0000313" key="11">
    <source>
        <dbReference type="Proteomes" id="UP000286031"/>
    </source>
</evidence>
<evidence type="ECO:0000313" key="7">
    <source>
        <dbReference type="EMBL" id="KAA4661281.1"/>
    </source>
</evidence>
<organism evidence="6 12">
    <name type="scientific">Bacteroides ovatus</name>
    <dbReference type="NCBI Taxonomy" id="28116"/>
    <lineage>
        <taxon>Bacteria</taxon>
        <taxon>Pseudomonadati</taxon>
        <taxon>Bacteroidota</taxon>
        <taxon>Bacteroidia</taxon>
        <taxon>Bacteroidales</taxon>
        <taxon>Bacteroidaceae</taxon>
        <taxon>Bacteroides</taxon>
    </lineage>
</organism>
<evidence type="ECO:0000313" key="13">
    <source>
        <dbReference type="Proteomes" id="UP000375690"/>
    </source>
</evidence>
<gene>
    <name evidence="10" type="ORF">DWV35_18790</name>
    <name evidence="8" type="ORF">F3B53_16330</name>
    <name evidence="7" type="ORF">F3B98_23525</name>
    <name evidence="6" type="ORF">F3F25_25595</name>
    <name evidence="9" type="ORF">PO382_24825</name>
</gene>
<dbReference type="RefSeq" id="WP_004309345.1">
    <property type="nucleotide sequence ID" value="NZ_CAXTIO010000035.1"/>
</dbReference>
<dbReference type="PANTHER" id="PTHR43095">
    <property type="entry name" value="SUGAR KINASE"/>
    <property type="match status" value="1"/>
</dbReference>
<dbReference type="Proteomes" id="UP000365824">
    <property type="component" value="Unassembled WGS sequence"/>
</dbReference>
<dbReference type="STRING" id="28116.Bovatus_00828"/>
<proteinExistence type="inferred from homology"/>
<comment type="caution">
    <text evidence="6">The sequence shown here is derived from an EMBL/GenBank/DDBJ whole genome shotgun (WGS) entry which is preliminary data.</text>
</comment>
<feature type="domain" description="Carbohydrate kinase FGGY N-terminal" evidence="4">
    <location>
        <begin position="3"/>
        <end position="245"/>
    </location>
</feature>
<dbReference type="GO" id="GO:0016301">
    <property type="term" value="F:kinase activity"/>
    <property type="evidence" value="ECO:0007669"/>
    <property type="project" value="UniProtKB-KW"/>
</dbReference>
<dbReference type="SUPFAM" id="SSF53067">
    <property type="entry name" value="Actin-like ATPase domain"/>
    <property type="match status" value="2"/>
</dbReference>
<evidence type="ECO:0000313" key="14">
    <source>
        <dbReference type="Proteomes" id="UP000435985"/>
    </source>
</evidence>
<dbReference type="PIRSF" id="PIRSF000538">
    <property type="entry name" value="GlpK"/>
    <property type="match status" value="1"/>
</dbReference>
<dbReference type="Proteomes" id="UP001219389">
    <property type="component" value="Unassembled WGS sequence"/>
</dbReference>
<dbReference type="AlphaFoldDB" id="A0A139L570"/>
<accession>A0A139L570</accession>
<evidence type="ECO:0000313" key="10">
    <source>
        <dbReference type="EMBL" id="RGX07575.1"/>
    </source>
</evidence>
<evidence type="ECO:0000256" key="1">
    <source>
        <dbReference type="ARBA" id="ARBA00009156"/>
    </source>
</evidence>
<dbReference type="InterPro" id="IPR018485">
    <property type="entry name" value="FGGY_C"/>
</dbReference>
<dbReference type="PANTHER" id="PTHR43095:SF5">
    <property type="entry name" value="XYLULOSE KINASE"/>
    <property type="match status" value="1"/>
</dbReference>
<evidence type="ECO:0000313" key="8">
    <source>
        <dbReference type="EMBL" id="KAB1324662.1"/>
    </source>
</evidence>
<evidence type="ECO:0000259" key="4">
    <source>
        <dbReference type="Pfam" id="PF00370"/>
    </source>
</evidence>
<keyword evidence="2" id="KW-0808">Transferase</keyword>
<dbReference type="EMBL" id="JAQNZF010000056">
    <property type="protein sequence ID" value="MDC2745422.1"/>
    <property type="molecule type" value="Genomic_DNA"/>
</dbReference>
<reference evidence="9" key="3">
    <citation type="submission" date="2022-10" db="EMBL/GenBank/DDBJ databases">
        <title>Human gut microbiome strain richness.</title>
        <authorList>
            <person name="Chen-Liaw A."/>
        </authorList>
    </citation>
    <scope>NUCLEOTIDE SEQUENCE</scope>
    <source>
        <strain evidence="9">BSD2780120875st1_E1_BSD2780120875_150330</strain>
    </source>
</reference>
<dbReference type="Proteomes" id="UP000435985">
    <property type="component" value="Unassembled WGS sequence"/>
</dbReference>
<name>A0A139L570_BACOV</name>
<dbReference type="Proteomes" id="UP000375690">
    <property type="component" value="Unassembled WGS sequence"/>
</dbReference>
<dbReference type="Pfam" id="PF00370">
    <property type="entry name" value="FGGY_N"/>
    <property type="match status" value="1"/>
</dbReference>
<dbReference type="EMBL" id="VWFC01000020">
    <property type="protein sequence ID" value="KAB1324662.1"/>
    <property type="molecule type" value="Genomic_DNA"/>
</dbReference>
<dbReference type="EMBL" id="QSBI01000027">
    <property type="protein sequence ID" value="RGX07575.1"/>
    <property type="molecule type" value="Genomic_DNA"/>
</dbReference>
<keyword evidence="3 6" id="KW-0418">Kinase</keyword>
<evidence type="ECO:0000313" key="12">
    <source>
        <dbReference type="Proteomes" id="UP000365824"/>
    </source>
</evidence>
<evidence type="ECO:0000256" key="3">
    <source>
        <dbReference type="ARBA" id="ARBA00022777"/>
    </source>
</evidence>
<dbReference type="Pfam" id="PF02782">
    <property type="entry name" value="FGGY_C"/>
    <property type="match status" value="1"/>
</dbReference>
<reference evidence="10 11" key="1">
    <citation type="submission" date="2018-08" db="EMBL/GenBank/DDBJ databases">
        <title>A genome reference for cultivated species of the human gut microbiota.</title>
        <authorList>
            <person name="Zou Y."/>
            <person name="Xue W."/>
            <person name="Luo G."/>
        </authorList>
    </citation>
    <scope>NUCLEOTIDE SEQUENCE [LARGE SCALE GENOMIC DNA]</scope>
    <source>
        <strain evidence="10 11">AF04-46</strain>
    </source>
</reference>
<evidence type="ECO:0000259" key="5">
    <source>
        <dbReference type="Pfam" id="PF02782"/>
    </source>
</evidence>
<sequence>MFLLGYDIGSSSVKASLVNAETGKCVSSAFFPKTEANIIAVNPGWAEQDPESWWENLKLSTQAIMTESGVSAAEIKAIGISYQMHGLVCVDKNQHVLRPAIIWCDSRAVPYGQKAFETIGEEKCLSHLLNSPGNFTASKLAWIKENEPTIYEQIDKIMLPGDYIAMKLSGEICTTVSGLSEGMFWDFKNNRVADFLMDYYGFDSSLIADIKPTFAEQGRVNAIAAKELGLKEGTPITYRAGDQPNNALSLNVFNPGEIASTAGTSGVVYGVNGEVNYDPQSRVNTFAHVNHTIDQTRLGVLLCINGTGILNSWVKRNIAPEGISYNEMNVLASKAPIGSAGISILPFGNGAERMLNNKEIGCSIRGLDFNAHGKHHIIRAAQEGIVFSFKYGIDIMEQMGIPVKMIHAGHANMFLSSIFRDTLAGVTGATIELYDTDGSVGAAKGAGIGAGIYKDNNEAFATLDKLDVIEPNVAKHQEYADAYAKWKYRLEKSMTGNIPAPVLSSDK</sequence>
<dbReference type="Gene3D" id="3.30.420.40">
    <property type="match status" value="2"/>
</dbReference>
<evidence type="ECO:0000313" key="9">
    <source>
        <dbReference type="EMBL" id="MDC2745422.1"/>
    </source>
</evidence>
<reference evidence="12 13" key="2">
    <citation type="journal article" date="2019" name="Nat. Med.">
        <title>A library of human gut bacterial isolates paired with longitudinal multiomics data enables mechanistic microbiome research.</title>
        <authorList>
            <person name="Poyet M."/>
            <person name="Groussin M."/>
            <person name="Gibbons S.M."/>
            <person name="Avila-Pacheco J."/>
            <person name="Jiang X."/>
            <person name="Kearney S.M."/>
            <person name="Perrotta A.R."/>
            <person name="Berdy B."/>
            <person name="Zhao S."/>
            <person name="Lieberman T.D."/>
            <person name="Swanson P.K."/>
            <person name="Smith M."/>
            <person name="Roesemann S."/>
            <person name="Alexander J.E."/>
            <person name="Rich S.A."/>
            <person name="Livny J."/>
            <person name="Vlamakis H."/>
            <person name="Clish C."/>
            <person name="Bullock K."/>
            <person name="Deik A."/>
            <person name="Scott J."/>
            <person name="Pierce K.A."/>
            <person name="Xavier R.J."/>
            <person name="Alm E.J."/>
        </authorList>
    </citation>
    <scope>NUCLEOTIDE SEQUENCE [LARGE SCALE GENOMIC DNA]</scope>
    <source>
        <strain evidence="7 14">BIOML-A14</strain>
        <strain evidence="6 12">BIOML-A160</strain>
        <strain evidence="8 13">BIOML-A2</strain>
    </source>
</reference>
<dbReference type="InterPro" id="IPR000577">
    <property type="entry name" value="Carb_kinase_FGGY"/>
</dbReference>
<dbReference type="GO" id="GO:0005975">
    <property type="term" value="P:carbohydrate metabolic process"/>
    <property type="evidence" value="ECO:0007669"/>
    <property type="project" value="InterPro"/>
</dbReference>
<evidence type="ECO:0000313" key="6">
    <source>
        <dbReference type="EMBL" id="KAA3922687.1"/>
    </source>
</evidence>
<dbReference type="CDD" id="cd07809">
    <property type="entry name" value="ASKHA_NBD_FGGY_BaXK-like"/>
    <property type="match status" value="1"/>
</dbReference>
<dbReference type="Proteomes" id="UP000286031">
    <property type="component" value="Unassembled WGS sequence"/>
</dbReference>
<dbReference type="EMBL" id="VWFO01000045">
    <property type="protein sequence ID" value="KAA4661281.1"/>
    <property type="molecule type" value="Genomic_DNA"/>
</dbReference>